<protein>
    <submittedName>
        <fullName evidence="2">Uncharacterized protein</fullName>
    </submittedName>
</protein>
<dbReference type="Proteomes" id="UP000593577">
    <property type="component" value="Unassembled WGS sequence"/>
</dbReference>
<evidence type="ECO:0000313" key="3">
    <source>
        <dbReference type="Proteomes" id="UP000593577"/>
    </source>
</evidence>
<reference evidence="2 3" key="1">
    <citation type="journal article" date="2019" name="Genome Biol. Evol.">
        <title>Insights into the evolution of the New World diploid cottons (Gossypium, subgenus Houzingenia) based on genome sequencing.</title>
        <authorList>
            <person name="Grover C.E."/>
            <person name="Arick M.A. 2nd"/>
            <person name="Thrash A."/>
            <person name="Conover J.L."/>
            <person name="Sanders W.S."/>
            <person name="Peterson D.G."/>
            <person name="Frelichowski J.E."/>
            <person name="Scheffler J.A."/>
            <person name="Scheffler B.E."/>
            <person name="Wendel J.F."/>
        </authorList>
    </citation>
    <scope>NUCLEOTIDE SEQUENCE [LARGE SCALE GENOMIC DNA]</scope>
    <source>
        <strain evidence="2">185</strain>
        <tissue evidence="2">Leaf</tissue>
    </source>
</reference>
<name>A0A7J8YKS8_GOSAI</name>
<keyword evidence="3" id="KW-1185">Reference proteome</keyword>
<evidence type="ECO:0000256" key="1">
    <source>
        <dbReference type="SAM" id="MobiDB-lite"/>
    </source>
</evidence>
<proteinExistence type="predicted"/>
<evidence type="ECO:0000313" key="2">
    <source>
        <dbReference type="EMBL" id="MBA0699624.1"/>
    </source>
</evidence>
<gene>
    <name evidence="2" type="ORF">Goari_001237</name>
</gene>
<sequence>MNEMNTRPLIPTGNVNDVLDKWALEVTRPISKSCGNNPVRLSSISSRPVEVYSVGVEHIEKPHVAGPSCKNSVVVRDRKEVRIPVSIFRSDNPRVVTFKENNDPNAGKHSVVTFKENNDPNGGRLRSGEDHIRGCDRTIFSKGRGQGVKGGQIGSGRRLNWTIRDRRERFKLAKNYKISLTESMGSITELISAQFNMKFEKVFGNIE</sequence>
<comment type="caution">
    <text evidence="2">The sequence shown here is derived from an EMBL/GenBank/DDBJ whole genome shotgun (WGS) entry which is preliminary data.</text>
</comment>
<organism evidence="2 3">
    <name type="scientific">Gossypium aridum</name>
    <name type="common">American cotton</name>
    <name type="synonym">Erioxylum aridum</name>
    <dbReference type="NCBI Taxonomy" id="34290"/>
    <lineage>
        <taxon>Eukaryota</taxon>
        <taxon>Viridiplantae</taxon>
        <taxon>Streptophyta</taxon>
        <taxon>Embryophyta</taxon>
        <taxon>Tracheophyta</taxon>
        <taxon>Spermatophyta</taxon>
        <taxon>Magnoliopsida</taxon>
        <taxon>eudicotyledons</taxon>
        <taxon>Gunneridae</taxon>
        <taxon>Pentapetalae</taxon>
        <taxon>rosids</taxon>
        <taxon>malvids</taxon>
        <taxon>Malvales</taxon>
        <taxon>Malvaceae</taxon>
        <taxon>Malvoideae</taxon>
        <taxon>Gossypium</taxon>
    </lineage>
</organism>
<feature type="region of interest" description="Disordered" evidence="1">
    <location>
        <begin position="103"/>
        <end position="130"/>
    </location>
</feature>
<accession>A0A7J8YKS8</accession>
<dbReference type="AlphaFoldDB" id="A0A7J8YKS8"/>
<dbReference type="EMBL" id="JABFAA010000013">
    <property type="protein sequence ID" value="MBA0699624.1"/>
    <property type="molecule type" value="Genomic_DNA"/>
</dbReference>